<dbReference type="AlphaFoldDB" id="A0AAW1E2Z5"/>
<dbReference type="PANTHER" id="PTHR47306:SF2">
    <property type="entry name" value="CORE-BINDING (CB) DOMAIN-CONTAINING PROTEIN"/>
    <property type="match status" value="1"/>
</dbReference>
<dbReference type="InterPro" id="IPR001214">
    <property type="entry name" value="SET_dom"/>
</dbReference>
<evidence type="ECO:0000313" key="4">
    <source>
        <dbReference type="Proteomes" id="UP001488805"/>
    </source>
</evidence>
<dbReference type="SUPFAM" id="SSF82199">
    <property type="entry name" value="SET domain"/>
    <property type="match status" value="1"/>
</dbReference>
<name>A0AAW1E2Z5_ZOAVI</name>
<reference evidence="3 4" key="1">
    <citation type="journal article" date="2024" name="Genome Biol. Evol.">
        <title>Chromosome-level genome assembly of the viviparous eelpout Zoarces viviparus.</title>
        <authorList>
            <person name="Fuhrmann N."/>
            <person name="Brasseur M.V."/>
            <person name="Bakowski C.E."/>
            <person name="Podsiadlowski L."/>
            <person name="Prost S."/>
            <person name="Krehenwinkel H."/>
            <person name="Mayer C."/>
        </authorList>
    </citation>
    <scope>NUCLEOTIDE SEQUENCE [LARGE SCALE GENOMIC DNA]</scope>
    <source>
        <strain evidence="3">NO-MEL_2022_Ind0_liver</strain>
    </source>
</reference>
<evidence type="ECO:0000256" key="1">
    <source>
        <dbReference type="SAM" id="MobiDB-lite"/>
    </source>
</evidence>
<dbReference type="EMBL" id="JBCEZU010000579">
    <property type="protein sequence ID" value="KAK9516039.1"/>
    <property type="molecule type" value="Genomic_DNA"/>
</dbReference>
<dbReference type="InterPro" id="IPR046341">
    <property type="entry name" value="SET_dom_sf"/>
</dbReference>
<dbReference type="PANTHER" id="PTHR47306">
    <property type="entry name" value="SI:CH211-178J18.4-RELATED"/>
    <property type="match status" value="1"/>
</dbReference>
<organism evidence="3 4">
    <name type="scientific">Zoarces viviparus</name>
    <name type="common">Viviparous eelpout</name>
    <name type="synonym">Blennius viviparus</name>
    <dbReference type="NCBI Taxonomy" id="48416"/>
    <lineage>
        <taxon>Eukaryota</taxon>
        <taxon>Metazoa</taxon>
        <taxon>Chordata</taxon>
        <taxon>Craniata</taxon>
        <taxon>Vertebrata</taxon>
        <taxon>Euteleostomi</taxon>
        <taxon>Actinopterygii</taxon>
        <taxon>Neopterygii</taxon>
        <taxon>Teleostei</taxon>
        <taxon>Neoteleostei</taxon>
        <taxon>Acanthomorphata</taxon>
        <taxon>Eupercaria</taxon>
        <taxon>Perciformes</taxon>
        <taxon>Cottioidei</taxon>
        <taxon>Zoarcales</taxon>
        <taxon>Zoarcidae</taxon>
        <taxon>Zoarcinae</taxon>
        <taxon>Zoarces</taxon>
    </lineage>
</organism>
<evidence type="ECO:0000313" key="3">
    <source>
        <dbReference type="EMBL" id="KAK9516039.1"/>
    </source>
</evidence>
<protein>
    <recommendedName>
        <fullName evidence="2">SET domain-containing protein</fullName>
    </recommendedName>
</protein>
<comment type="caution">
    <text evidence="3">The sequence shown here is derived from an EMBL/GenBank/DDBJ whole genome shotgun (WGS) entry which is preliminary data.</text>
</comment>
<feature type="domain" description="SET" evidence="2">
    <location>
        <begin position="670"/>
        <end position="801"/>
    </location>
</feature>
<gene>
    <name evidence="3" type="ORF">VZT92_025299</name>
</gene>
<keyword evidence="4" id="KW-1185">Reference proteome</keyword>
<sequence>MPKQSKKRSLRHNMVHCLKCNKPQKCISVHLRRVCMKNNMPEEQATELAEMKDSARLWILESRTWEYKEICEILPHKPSRIALLKAILQRGFLVNNPPHEGDLSDAPAPSSSPAASISEATSSTTAAVSSEPDSSSDPDAGPSDPTWQKDLPAVTTKVRTKMQAAGLYKKFSGDAEVIKDFKKYLSVDLDVTNCQQEVDNVARFLRYMQPTGDVPTLDFLKKSTDTRDFFQDLKNTDMTAATILNYIKNILHFVDYLRNRLALVATNSEFRNQCQAYKELVETLRKAIFKTNSKDSLSTRYQRFVDGTRSLRECQEVLRVAEKEFLHIFGMLINKDSAKVSAQQRTYYRYYLEAILVLRHFQRPGAVEGMSVYTVREWLDRKPVDNVRVIGISNHKTATTQLASFAISQEEEAWFQPYYKHIRPGFIGDLDSCDRFFTSAKGTAVSSVTNDLGRMHESQVANEICVLIYKVSNVTSQEVRRIAQTEVDSTFTTSQKEGVARRYMAQRYMAHTTAVAKTHYRMLDPASVVQTAVLLGKLSGCSPQRASQTDEASGQQEDRTFDSFIAAFPVTNDGRPPSQKQRTDAGFSPDRTFCDKWRGLQYVNRRRYLLSHFQMRKPAAGSVSRAIAKEGWQTNHPSADEVVKMWRPASRENVEGDKHVINSVDRQKWKGVAIKDFGGEKGLGVVATRQFARGDILCDYHGEVITAKKGNKKMPSINDQAGYMFFFTFREKHLCVDAQSDYCKCHPQLETVGRLINHSSKRPNVKPAACLLNINSKDTTVILFKALGDIKVDEELKFDYGVKRKSFRGEGLDLQWLEE</sequence>
<dbReference type="Gene3D" id="2.170.270.10">
    <property type="entry name" value="SET domain"/>
    <property type="match status" value="1"/>
</dbReference>
<feature type="compositionally biased region" description="Low complexity" evidence="1">
    <location>
        <begin position="104"/>
        <end position="145"/>
    </location>
</feature>
<dbReference type="PROSITE" id="PS50280">
    <property type="entry name" value="SET"/>
    <property type="match status" value="1"/>
</dbReference>
<accession>A0AAW1E2Z5</accession>
<feature type="region of interest" description="Disordered" evidence="1">
    <location>
        <begin position="98"/>
        <end position="153"/>
    </location>
</feature>
<dbReference type="Pfam" id="PF00856">
    <property type="entry name" value="SET"/>
    <property type="match status" value="1"/>
</dbReference>
<proteinExistence type="predicted"/>
<evidence type="ECO:0000259" key="2">
    <source>
        <dbReference type="PROSITE" id="PS50280"/>
    </source>
</evidence>
<dbReference type="SMART" id="SM00317">
    <property type="entry name" value="SET"/>
    <property type="match status" value="1"/>
</dbReference>
<dbReference type="Proteomes" id="UP001488805">
    <property type="component" value="Unassembled WGS sequence"/>
</dbReference>